<feature type="transmembrane region" description="Helical" evidence="7">
    <location>
        <begin position="98"/>
        <end position="119"/>
    </location>
</feature>
<keyword evidence="3 7" id="KW-0812">Transmembrane</keyword>
<evidence type="ECO:0000256" key="5">
    <source>
        <dbReference type="ARBA" id="ARBA00023136"/>
    </source>
</evidence>
<evidence type="ECO:0000256" key="1">
    <source>
        <dbReference type="ARBA" id="ARBA00004141"/>
    </source>
</evidence>
<evidence type="ECO:0000313" key="9">
    <source>
        <dbReference type="EMBL" id="MBT0994647.1"/>
    </source>
</evidence>
<sequence>MTRRADFLLVALAGVLWGTGGLAGAELGDAAGIDPAAVACYRLLGGGGLLLVVLVALRRLRGVLVAGRVRRDVAARVLGTAVLIAAFEAAYFEAVERAGVAVATLVTLGTAPLLVAGATSLRTRSWPPPRTLLALVLALGGLLLLVLGRTDAAATDAWGIVLALVAAAAFASLTAVNARPVPGLDGLAVTALSFTLGGLLLVPFAAVAGGLGLPADGAGWGWLLFLAVVPTAAAYSAYFTGLRTVTATTATLLSLLEPLTAAVLATALRDERLGPWGVLGSSLLVLAVVVLRPRADPSPTMVGPGGAAGLPRHPERPAPGASTPGVMSVSDPREGPAAR</sequence>
<comment type="subcellular location">
    <subcellularLocation>
        <location evidence="1">Membrane</location>
        <topology evidence="1">Multi-pass membrane protein</topology>
    </subcellularLocation>
</comment>
<dbReference type="InterPro" id="IPR050638">
    <property type="entry name" value="AA-Vitamin_Transporters"/>
</dbReference>
<dbReference type="RefSeq" id="WP_214349953.1">
    <property type="nucleotide sequence ID" value="NZ_JAHBOH010000001.1"/>
</dbReference>
<dbReference type="EMBL" id="JAHBOH010000001">
    <property type="protein sequence ID" value="MBT0994647.1"/>
    <property type="molecule type" value="Genomic_DNA"/>
</dbReference>
<dbReference type="InterPro" id="IPR037185">
    <property type="entry name" value="EmrE-like"/>
</dbReference>
<organism evidence="9 10">
    <name type="scientific">Cellulomonas fulva</name>
    <dbReference type="NCBI Taxonomy" id="2835530"/>
    <lineage>
        <taxon>Bacteria</taxon>
        <taxon>Bacillati</taxon>
        <taxon>Actinomycetota</taxon>
        <taxon>Actinomycetes</taxon>
        <taxon>Micrococcales</taxon>
        <taxon>Cellulomonadaceae</taxon>
        <taxon>Cellulomonas</taxon>
    </lineage>
</organism>
<dbReference type="PANTHER" id="PTHR32322">
    <property type="entry name" value="INNER MEMBRANE TRANSPORTER"/>
    <property type="match status" value="1"/>
</dbReference>
<name>A0ABS5TZW5_9CELL</name>
<keyword evidence="4 7" id="KW-1133">Transmembrane helix</keyword>
<dbReference type="Pfam" id="PF00892">
    <property type="entry name" value="EamA"/>
    <property type="match status" value="2"/>
</dbReference>
<feature type="domain" description="EamA" evidence="8">
    <location>
        <begin position="158"/>
        <end position="291"/>
    </location>
</feature>
<feature type="transmembrane region" description="Helical" evidence="7">
    <location>
        <begin position="131"/>
        <end position="150"/>
    </location>
</feature>
<feature type="domain" description="EamA" evidence="8">
    <location>
        <begin position="8"/>
        <end position="146"/>
    </location>
</feature>
<feature type="transmembrane region" description="Helical" evidence="7">
    <location>
        <begin position="219"/>
        <end position="238"/>
    </location>
</feature>
<evidence type="ECO:0000256" key="2">
    <source>
        <dbReference type="ARBA" id="ARBA00007362"/>
    </source>
</evidence>
<feature type="transmembrane region" description="Helical" evidence="7">
    <location>
        <begin position="156"/>
        <end position="176"/>
    </location>
</feature>
<dbReference type="PANTHER" id="PTHR32322:SF2">
    <property type="entry name" value="EAMA DOMAIN-CONTAINING PROTEIN"/>
    <property type="match status" value="1"/>
</dbReference>
<feature type="region of interest" description="Disordered" evidence="6">
    <location>
        <begin position="299"/>
        <end position="339"/>
    </location>
</feature>
<accession>A0ABS5TZW5</accession>
<feature type="transmembrane region" description="Helical" evidence="7">
    <location>
        <begin position="35"/>
        <end position="57"/>
    </location>
</feature>
<dbReference type="SUPFAM" id="SSF103481">
    <property type="entry name" value="Multidrug resistance efflux transporter EmrE"/>
    <property type="match status" value="2"/>
</dbReference>
<feature type="transmembrane region" description="Helical" evidence="7">
    <location>
        <begin position="188"/>
        <end position="213"/>
    </location>
</feature>
<evidence type="ECO:0000256" key="3">
    <source>
        <dbReference type="ARBA" id="ARBA00022692"/>
    </source>
</evidence>
<gene>
    <name evidence="9" type="ORF">KIN34_10140</name>
</gene>
<feature type="transmembrane region" description="Helical" evidence="7">
    <location>
        <begin position="73"/>
        <end position="92"/>
    </location>
</feature>
<keyword evidence="5 7" id="KW-0472">Membrane</keyword>
<protein>
    <submittedName>
        <fullName evidence="9">EamA family transporter</fullName>
    </submittedName>
</protein>
<comment type="similarity">
    <text evidence="2">Belongs to the EamA transporter family.</text>
</comment>
<evidence type="ECO:0000259" key="8">
    <source>
        <dbReference type="Pfam" id="PF00892"/>
    </source>
</evidence>
<evidence type="ECO:0000313" key="10">
    <source>
        <dbReference type="Proteomes" id="UP000722125"/>
    </source>
</evidence>
<proteinExistence type="inferred from homology"/>
<dbReference type="InterPro" id="IPR000620">
    <property type="entry name" value="EamA_dom"/>
</dbReference>
<evidence type="ECO:0000256" key="7">
    <source>
        <dbReference type="SAM" id="Phobius"/>
    </source>
</evidence>
<reference evidence="9 10" key="1">
    <citation type="submission" date="2021-05" db="EMBL/GenBank/DDBJ databases">
        <title>Description of Cellulomonas sp. DKR-3 sp. nov.</title>
        <authorList>
            <person name="Dahal R.H."/>
            <person name="Chaudhary D.K."/>
        </authorList>
    </citation>
    <scope>NUCLEOTIDE SEQUENCE [LARGE SCALE GENOMIC DNA]</scope>
    <source>
        <strain evidence="9 10">DKR-3</strain>
    </source>
</reference>
<evidence type="ECO:0000256" key="6">
    <source>
        <dbReference type="SAM" id="MobiDB-lite"/>
    </source>
</evidence>
<keyword evidence="10" id="KW-1185">Reference proteome</keyword>
<evidence type="ECO:0000256" key="4">
    <source>
        <dbReference type="ARBA" id="ARBA00022989"/>
    </source>
</evidence>
<comment type="caution">
    <text evidence="9">The sequence shown here is derived from an EMBL/GenBank/DDBJ whole genome shotgun (WGS) entry which is preliminary data.</text>
</comment>
<dbReference type="Proteomes" id="UP000722125">
    <property type="component" value="Unassembled WGS sequence"/>
</dbReference>